<dbReference type="Gene3D" id="3.30.1230.10">
    <property type="entry name" value="YlxR-like"/>
    <property type="match status" value="1"/>
</dbReference>
<evidence type="ECO:0000313" key="3">
    <source>
        <dbReference type="Proteomes" id="UP000243688"/>
    </source>
</evidence>
<dbReference type="Pfam" id="PF04296">
    <property type="entry name" value="YlxR"/>
    <property type="match status" value="1"/>
</dbReference>
<dbReference type="CDD" id="cd00279">
    <property type="entry name" value="YlxR"/>
    <property type="match status" value="1"/>
</dbReference>
<dbReference type="PANTHER" id="PTHR34215">
    <property type="entry name" value="BLL0784 PROTEIN"/>
    <property type="match status" value="1"/>
</dbReference>
<gene>
    <name evidence="2" type="ORF">BLM47_06455</name>
</gene>
<dbReference type="EMBL" id="MOXJ01000012">
    <property type="protein sequence ID" value="PDO10613.1"/>
    <property type="molecule type" value="Genomic_DNA"/>
</dbReference>
<reference evidence="2 3" key="1">
    <citation type="submission" date="2016-12" db="EMBL/GenBank/DDBJ databases">
        <title>Candidatus Reconcilibacillus cellulovorans genome.</title>
        <authorList>
            <person name="Kolinko S."/>
            <person name="Wu Y.-W."/>
            <person name="Tachea F."/>
            <person name="Denzel E."/>
            <person name="Hiras J."/>
            <person name="Baecker N."/>
            <person name="Chan L.J."/>
            <person name="Eichorst S.A."/>
            <person name="Frey D."/>
            <person name="Adams P.D."/>
            <person name="Pray T."/>
            <person name="Tanjore D."/>
            <person name="Petzold C.J."/>
            <person name="Gladden J.M."/>
            <person name="Simmons B.A."/>
            <person name="Singer S.W."/>
        </authorList>
    </citation>
    <scope>NUCLEOTIDE SEQUENCE [LARGE SCALE GENOMIC DNA]</scope>
    <source>
        <strain evidence="2">JTherm</strain>
    </source>
</reference>
<dbReference type="InterPro" id="IPR007393">
    <property type="entry name" value="YlxR_dom"/>
</dbReference>
<proteinExistence type="predicted"/>
<protein>
    <submittedName>
        <fullName evidence="2">Nucleic-acid-binding protein</fullName>
    </submittedName>
</protein>
<dbReference type="InterPro" id="IPR035931">
    <property type="entry name" value="YlxR-like_sf"/>
</dbReference>
<dbReference type="PANTHER" id="PTHR34215:SF1">
    <property type="entry name" value="YLXR DOMAIN-CONTAINING PROTEIN"/>
    <property type="match status" value="1"/>
</dbReference>
<dbReference type="Proteomes" id="UP000243688">
    <property type="component" value="Unassembled WGS sequence"/>
</dbReference>
<name>A0A2A6E0U6_9BACL</name>
<dbReference type="SUPFAM" id="SSF64376">
    <property type="entry name" value="YlxR-like"/>
    <property type="match status" value="1"/>
</dbReference>
<comment type="caution">
    <text evidence="2">The sequence shown here is derived from an EMBL/GenBank/DDBJ whole genome shotgun (WGS) entry which is preliminary data.</text>
</comment>
<organism evidence="2 3">
    <name type="scientific">Candidatus Reconcilbacillus cellulovorans</name>
    <dbReference type="NCBI Taxonomy" id="1906605"/>
    <lineage>
        <taxon>Bacteria</taxon>
        <taxon>Bacillati</taxon>
        <taxon>Bacillota</taxon>
        <taxon>Bacilli</taxon>
        <taxon>Bacillales</taxon>
        <taxon>Paenibacillaceae</taxon>
        <taxon>Candidatus Reconcilbacillus</taxon>
    </lineage>
</organism>
<feature type="domain" description="YlxR" evidence="1">
    <location>
        <begin position="9"/>
        <end position="82"/>
    </location>
</feature>
<evidence type="ECO:0000259" key="1">
    <source>
        <dbReference type="Pfam" id="PF04296"/>
    </source>
</evidence>
<sequence length="103" mass="11817">MKPKKVPQRKCIVCQKTLSKREMVRVVRTPEGRVELDPTGKKNGRGAYLCGRWEGFQQARKSKALERALKVAITPDMYAELEAQFAEIRSKYEGVPCERFDEA</sequence>
<dbReference type="InterPro" id="IPR037465">
    <property type="entry name" value="YlxR"/>
</dbReference>
<dbReference type="NCBIfam" id="NF047356">
    <property type="entry name" value="RNA_bind_RnpM"/>
    <property type="match status" value="1"/>
</dbReference>
<accession>A0A2A6E0U6</accession>
<dbReference type="AlphaFoldDB" id="A0A2A6E0U6"/>
<evidence type="ECO:0000313" key="2">
    <source>
        <dbReference type="EMBL" id="PDO10613.1"/>
    </source>
</evidence>